<dbReference type="InterPro" id="IPR035925">
    <property type="entry name" value="BSD_dom_sf"/>
</dbReference>
<dbReference type="GO" id="GO:0006351">
    <property type="term" value="P:DNA-templated transcription"/>
    <property type="evidence" value="ECO:0007669"/>
    <property type="project" value="InterPro"/>
</dbReference>
<reference evidence="5" key="1">
    <citation type="submission" date="2017-02" db="UniProtKB">
        <authorList>
            <consortium name="WormBaseParasite"/>
        </authorList>
    </citation>
    <scope>IDENTIFICATION</scope>
</reference>
<evidence type="ECO:0000256" key="1">
    <source>
        <dbReference type="SAM" id="MobiDB-lite"/>
    </source>
</evidence>
<keyword evidence="4" id="KW-1185">Reference proteome</keyword>
<dbReference type="STRING" id="131310.A0A0N4Z772"/>
<feature type="compositionally biased region" description="Polar residues" evidence="1">
    <location>
        <begin position="742"/>
        <end position="757"/>
    </location>
</feature>
<feature type="signal peptide" evidence="2">
    <location>
        <begin position="1"/>
        <end position="21"/>
    </location>
</feature>
<dbReference type="Gene3D" id="2.30.29.30">
    <property type="entry name" value="Pleckstrin-homology domain (PH domain)/Phosphotyrosine-binding domain (PTB)"/>
    <property type="match status" value="1"/>
</dbReference>
<dbReference type="PANTHER" id="PTHR12856">
    <property type="entry name" value="TRANSCRIPTION INITIATION FACTOR IIH-RELATED"/>
    <property type="match status" value="1"/>
</dbReference>
<evidence type="ECO:0000313" key="5">
    <source>
        <dbReference type="WBParaSite" id="PTRK_0000302400.1"/>
    </source>
</evidence>
<protein>
    <submittedName>
        <fullName evidence="5">BSD domain-containing protein</fullName>
    </submittedName>
</protein>
<feature type="compositionally biased region" description="Acidic residues" evidence="1">
    <location>
        <begin position="525"/>
        <end position="543"/>
    </location>
</feature>
<keyword evidence="2" id="KW-0732">Signal</keyword>
<accession>A0A0N4Z772</accession>
<feature type="compositionally biased region" description="Basic and acidic residues" evidence="1">
    <location>
        <begin position="544"/>
        <end position="567"/>
    </location>
</feature>
<feature type="domain" description="BSD" evidence="3">
    <location>
        <begin position="251"/>
        <end position="303"/>
    </location>
</feature>
<name>A0A0N4Z772_PARTI</name>
<feature type="chain" id="PRO_5005891371" evidence="2">
    <location>
        <begin position="22"/>
        <end position="769"/>
    </location>
</feature>
<dbReference type="Proteomes" id="UP000038045">
    <property type="component" value="Unplaced"/>
</dbReference>
<dbReference type="GO" id="GO:0006289">
    <property type="term" value="P:nucleotide-excision repair"/>
    <property type="evidence" value="ECO:0007669"/>
    <property type="project" value="InterPro"/>
</dbReference>
<dbReference type="WBParaSite" id="PTRK_0000302400.1">
    <property type="protein sequence ID" value="PTRK_0000302400.1"/>
    <property type="gene ID" value="PTRK_0000302400"/>
</dbReference>
<dbReference type="SUPFAM" id="SSF140383">
    <property type="entry name" value="BSD domain-like"/>
    <property type="match status" value="1"/>
</dbReference>
<feature type="region of interest" description="Disordered" evidence="1">
    <location>
        <begin position="742"/>
        <end position="769"/>
    </location>
</feature>
<sequence length="769" mass="89389">MSFIIVTTLVALASIVGSTLSVVTNVGCCPRKKYRRCGPRISVYRETLQIIMGESEEIKFKLIQTFKDIRIRLANESSKSLGEPGIFEVWTNGVKYVFNDTQESHFADYGDVTGIRVSPPTKSRVMLQIKHKDNNKQVTFIFAKPGSDKIELREIRDIARSVIHQSFIRYKQFKQQQAKRTAQLQEIHESVKSKILDEDKFMNNMYTMLVKEKYLSPSDFWEDHLKNALLSKEENQGISSGFLGAISQSEDKEGVTLNLSLEIINAIFKTYPAVEKKHLEMVPQEISEQEFWAKFFKSHYFHRDKDSTNAPDAKEDIFKDCIDIDDRDMHKIIDQCVEANGNRGIDNEDNFGIFSSNENNVMEGEEKNEISKNKMLIKRCNYLSERIMKSIQENKKIDLDEVDNSDKKKDEENELIKVRIANKEMLKILRKKKHFAELKNFMSSYSNLQNILFVPFGMSRHEYRLQKEQEDPSIEYEQEEYDEYWNLLNAVVEKEVKLETSISLLTTTLKVLQDNPNEPGLCDVEFSDEEKEDDLNDSNDLSDPESKRPRLDSGLKKPSMHGENRLDRNYEKMEDVINCLIDDFTRKCNHNKNKLNSIAEDQIAECHAACTELIRHFWSCFPPKSQDHLDKILKIVPALKDFDTFKIKKIGEKYGEDKVEHLRRMIGVICARLEELKNIFGHKSFTQLELEGRIIVDSENSQNVLLFNDNRNFMDEDDKSCSRMSERLFYDVMNNAETTFNGITTDSMQNGSSTSFGEHQEEEMLEEEY</sequence>
<dbReference type="Pfam" id="PF03909">
    <property type="entry name" value="BSD"/>
    <property type="match status" value="1"/>
</dbReference>
<dbReference type="Gene3D" id="1.10.3970.10">
    <property type="entry name" value="BSD domain"/>
    <property type="match status" value="1"/>
</dbReference>
<dbReference type="SMART" id="SM00751">
    <property type="entry name" value="BSD"/>
    <property type="match status" value="2"/>
</dbReference>
<evidence type="ECO:0000256" key="2">
    <source>
        <dbReference type="SAM" id="SignalP"/>
    </source>
</evidence>
<dbReference type="PROSITE" id="PS50858">
    <property type="entry name" value="BSD"/>
    <property type="match status" value="1"/>
</dbReference>
<evidence type="ECO:0000259" key="3">
    <source>
        <dbReference type="PROSITE" id="PS50858"/>
    </source>
</evidence>
<dbReference type="InterPro" id="IPR027079">
    <property type="entry name" value="Tfb1/GTF2H1"/>
</dbReference>
<dbReference type="Gene3D" id="6.10.140.1200">
    <property type="match status" value="1"/>
</dbReference>
<feature type="region of interest" description="Disordered" evidence="1">
    <location>
        <begin position="520"/>
        <end position="567"/>
    </location>
</feature>
<dbReference type="SUPFAM" id="SSF69989">
    <property type="entry name" value="C-terminal domain of PLC-beta"/>
    <property type="match status" value="1"/>
</dbReference>
<organism evidence="4 5">
    <name type="scientific">Parastrongyloides trichosuri</name>
    <name type="common">Possum-specific nematode worm</name>
    <dbReference type="NCBI Taxonomy" id="131310"/>
    <lineage>
        <taxon>Eukaryota</taxon>
        <taxon>Metazoa</taxon>
        <taxon>Ecdysozoa</taxon>
        <taxon>Nematoda</taxon>
        <taxon>Chromadorea</taxon>
        <taxon>Rhabditida</taxon>
        <taxon>Tylenchina</taxon>
        <taxon>Panagrolaimomorpha</taxon>
        <taxon>Strongyloidoidea</taxon>
        <taxon>Strongyloididae</taxon>
        <taxon>Parastrongyloides</taxon>
    </lineage>
</organism>
<evidence type="ECO:0000313" key="4">
    <source>
        <dbReference type="Proteomes" id="UP000038045"/>
    </source>
</evidence>
<dbReference type="InterPro" id="IPR011993">
    <property type="entry name" value="PH-like_dom_sf"/>
</dbReference>
<dbReference type="GO" id="GO:0000439">
    <property type="term" value="C:transcription factor TFIIH core complex"/>
    <property type="evidence" value="ECO:0007669"/>
    <property type="project" value="InterPro"/>
</dbReference>
<dbReference type="AlphaFoldDB" id="A0A0N4Z772"/>
<dbReference type="InterPro" id="IPR005607">
    <property type="entry name" value="BSD_dom"/>
</dbReference>
<feature type="compositionally biased region" description="Acidic residues" evidence="1">
    <location>
        <begin position="760"/>
        <end position="769"/>
    </location>
</feature>
<proteinExistence type="predicted"/>